<proteinExistence type="predicted"/>
<evidence type="ECO:0000313" key="2">
    <source>
        <dbReference type="Proteomes" id="UP000063429"/>
    </source>
</evidence>
<dbReference type="SUPFAM" id="SSF74650">
    <property type="entry name" value="Galactose mutarotase-like"/>
    <property type="match status" value="1"/>
</dbReference>
<dbReference type="InterPro" id="IPR008183">
    <property type="entry name" value="Aldose_1/G6P_1-epimerase"/>
</dbReference>
<name>A0ABN4HUR4_9BURK</name>
<dbReference type="Pfam" id="PF01263">
    <property type="entry name" value="Aldose_epim"/>
    <property type="match status" value="1"/>
</dbReference>
<dbReference type="InterPro" id="IPR011013">
    <property type="entry name" value="Gal_mutarotase_sf_dom"/>
</dbReference>
<dbReference type="CDD" id="cd09021">
    <property type="entry name" value="Aldose_epim_Ec_YphB"/>
    <property type="match status" value="1"/>
</dbReference>
<reference evidence="2" key="1">
    <citation type="journal article" date="2015" name="Genome Announc.">
        <title>Complete Genome Sequence of Herbaspirillum hiltneri N3 (DSM 17495), Isolated from Surface-Sterilized Wheat Roots.</title>
        <authorList>
            <person name="Guizelini D."/>
            <person name="Saizaki P.M."/>
            <person name="Coimbra N.A."/>
            <person name="Weiss V.A."/>
            <person name="Faoro H."/>
            <person name="Sfeir M.Z."/>
            <person name="Baura V.A."/>
            <person name="Monteiro R.A."/>
            <person name="Chubatsu L.S."/>
            <person name="Souza E.M."/>
            <person name="Cruz L.M."/>
            <person name="Pedrosa F.O."/>
            <person name="Raittz R.T."/>
            <person name="Marchaukoski J.N."/>
            <person name="Steffens M.B."/>
        </authorList>
    </citation>
    <scope>NUCLEOTIDE SEQUENCE [LARGE SCALE GENOMIC DNA]</scope>
    <source>
        <strain evidence="2">N3</strain>
    </source>
</reference>
<dbReference type="InterPro" id="IPR014718">
    <property type="entry name" value="GH-type_carb-bd"/>
</dbReference>
<dbReference type="EMBL" id="CP011409">
    <property type="protein sequence ID" value="AKZ62503.1"/>
    <property type="molecule type" value="Genomic_DNA"/>
</dbReference>
<organism evidence="1 2">
    <name type="scientific">Herbaspirillum hiltneri N3</name>
    <dbReference type="NCBI Taxonomy" id="1262470"/>
    <lineage>
        <taxon>Bacteria</taxon>
        <taxon>Pseudomonadati</taxon>
        <taxon>Pseudomonadota</taxon>
        <taxon>Betaproteobacteria</taxon>
        <taxon>Burkholderiales</taxon>
        <taxon>Oxalobacteraceae</taxon>
        <taxon>Herbaspirillum</taxon>
    </lineage>
</organism>
<accession>A0ABN4HUR4</accession>
<dbReference type="RefSeq" id="WP_053196169.1">
    <property type="nucleotide sequence ID" value="NZ_CP011409.1"/>
</dbReference>
<evidence type="ECO:0000313" key="1">
    <source>
        <dbReference type="EMBL" id="AKZ62503.1"/>
    </source>
</evidence>
<protein>
    <submittedName>
        <fullName evidence="1">Galactose-1-epimerase</fullName>
    </submittedName>
</protein>
<dbReference type="Proteomes" id="UP000063429">
    <property type="component" value="Chromosome"/>
</dbReference>
<dbReference type="Gene3D" id="2.70.98.10">
    <property type="match status" value="1"/>
</dbReference>
<gene>
    <name evidence="1" type="ORF">F506_07265</name>
</gene>
<sequence length="309" mass="34359">MTTSPAAQRGGASAIETVTLRSGHQRLSVLPGLGASIAAWDLEWRGAWTPLLRPWAGADDLYTTACFPLVPWSNRITEGGFMHKDLHYPVLQNRAGENYPIHGDGWLQAWRVAEQSDQHIVLALDSAQYDGDPYTYSATQTLTLNQDGLTIDLQVTNRGAEELPFGLGLHPYFPRNAETRLQSRADGVWLCGADPIPTGHTRDFPATFDYNRFAPVEFPIDGPLIDNCFTGWDGVSHIDYPDRGLRLSMQMENCTGYSLMYRPPGLDYFCLEPITHPIDAFHMPGRDGLVNLAPDASMRLLTHFIVSEI</sequence>
<keyword evidence="2" id="KW-1185">Reference proteome</keyword>